<keyword evidence="4" id="KW-0285">Flavoprotein</keyword>
<dbReference type="InterPro" id="IPR001155">
    <property type="entry name" value="OxRdtase_FMN_N"/>
</dbReference>
<reference evidence="12 13" key="1">
    <citation type="journal article" date="2019" name="Int. J. Syst. Evol. Microbiol.">
        <title>The Global Catalogue of Microorganisms (GCM) 10K type strain sequencing project: providing services to taxonomists for standard genome sequencing and annotation.</title>
        <authorList>
            <consortium name="The Broad Institute Genomics Platform"/>
            <consortium name="The Broad Institute Genome Sequencing Center for Infectious Disease"/>
            <person name="Wu L."/>
            <person name="Ma J."/>
        </authorList>
    </citation>
    <scope>NUCLEOTIDE SEQUENCE [LARGE SCALE GENOMIC DNA]</scope>
    <source>
        <strain evidence="12 13">JCM 16114</strain>
    </source>
</reference>
<dbReference type="Pfam" id="PF07992">
    <property type="entry name" value="Pyr_redox_2"/>
    <property type="match status" value="1"/>
</dbReference>
<evidence type="ECO:0000259" key="11">
    <source>
        <dbReference type="Pfam" id="PF07992"/>
    </source>
</evidence>
<dbReference type="InterPro" id="IPR036188">
    <property type="entry name" value="FAD/NAD-bd_sf"/>
</dbReference>
<keyword evidence="5" id="KW-0288">FMN</keyword>
<dbReference type="Gene3D" id="3.50.50.60">
    <property type="entry name" value="FAD/NAD(P)-binding domain"/>
    <property type="match status" value="2"/>
</dbReference>
<evidence type="ECO:0000256" key="5">
    <source>
        <dbReference type="ARBA" id="ARBA00022643"/>
    </source>
</evidence>
<evidence type="ECO:0000259" key="10">
    <source>
        <dbReference type="Pfam" id="PF00724"/>
    </source>
</evidence>
<evidence type="ECO:0000256" key="7">
    <source>
        <dbReference type="ARBA" id="ARBA00023002"/>
    </source>
</evidence>
<feature type="domain" description="NADH:flavin oxidoreductase/NADH oxidase N-terminal" evidence="10">
    <location>
        <begin position="8"/>
        <end position="339"/>
    </location>
</feature>
<comment type="caution">
    <text evidence="12">The sequence shown here is derived from an EMBL/GenBank/DDBJ whole genome shotgun (WGS) entry which is preliminary data.</text>
</comment>
<dbReference type="Gene3D" id="3.40.50.720">
    <property type="entry name" value="NAD(P)-binding Rossmann-like Domain"/>
    <property type="match status" value="1"/>
</dbReference>
<comment type="similarity">
    <text evidence="3">In the N-terminal section; belongs to the NADH:flavin oxidoreductase/NADH oxidase family.</text>
</comment>
<evidence type="ECO:0000256" key="8">
    <source>
        <dbReference type="ARBA" id="ARBA00023004"/>
    </source>
</evidence>
<dbReference type="PANTHER" id="PTHR42917:SF2">
    <property type="entry name" value="2,4-DIENOYL-COA REDUCTASE [(2E)-ENOYL-COA-PRODUCING]"/>
    <property type="match status" value="1"/>
</dbReference>
<organism evidence="12 13">
    <name type="scientific">Nonomuraea monospora</name>
    <dbReference type="NCBI Taxonomy" id="568818"/>
    <lineage>
        <taxon>Bacteria</taxon>
        <taxon>Bacillati</taxon>
        <taxon>Actinomycetota</taxon>
        <taxon>Actinomycetes</taxon>
        <taxon>Streptosporangiales</taxon>
        <taxon>Streptosporangiaceae</taxon>
        <taxon>Nonomuraea</taxon>
    </lineage>
</organism>
<dbReference type="InterPro" id="IPR051793">
    <property type="entry name" value="NADH:flavin_oxidoreductase"/>
</dbReference>
<evidence type="ECO:0000256" key="1">
    <source>
        <dbReference type="ARBA" id="ARBA00001917"/>
    </source>
</evidence>
<dbReference type="EMBL" id="BAAAQX010000001">
    <property type="protein sequence ID" value="GAA2205027.1"/>
    <property type="molecule type" value="Genomic_DNA"/>
</dbReference>
<proteinExistence type="inferred from homology"/>
<keyword evidence="7" id="KW-0560">Oxidoreductase</keyword>
<dbReference type="Gene3D" id="3.20.20.70">
    <property type="entry name" value="Aldolase class I"/>
    <property type="match status" value="1"/>
</dbReference>
<dbReference type="SUPFAM" id="SSF51905">
    <property type="entry name" value="FAD/NAD(P)-binding domain"/>
    <property type="match status" value="1"/>
</dbReference>
<feature type="domain" description="FAD/NAD(P)-binding" evidence="11">
    <location>
        <begin position="387"/>
        <end position="610"/>
    </location>
</feature>
<evidence type="ECO:0000256" key="3">
    <source>
        <dbReference type="ARBA" id="ARBA00011048"/>
    </source>
</evidence>
<accession>A0ABN3C8D9</accession>
<keyword evidence="13" id="KW-1185">Reference proteome</keyword>
<dbReference type="InterPro" id="IPR023753">
    <property type="entry name" value="FAD/NAD-binding_dom"/>
</dbReference>
<dbReference type="SUPFAM" id="SSF51395">
    <property type="entry name" value="FMN-linked oxidoreductases"/>
    <property type="match status" value="1"/>
</dbReference>
<keyword evidence="9" id="KW-0411">Iron-sulfur</keyword>
<evidence type="ECO:0000313" key="12">
    <source>
        <dbReference type="EMBL" id="GAA2205027.1"/>
    </source>
</evidence>
<evidence type="ECO:0000256" key="4">
    <source>
        <dbReference type="ARBA" id="ARBA00022630"/>
    </source>
</evidence>
<dbReference type="Pfam" id="PF00724">
    <property type="entry name" value="Oxidored_FMN"/>
    <property type="match status" value="1"/>
</dbReference>
<comment type="cofactor">
    <cofactor evidence="2">
        <name>[4Fe-4S] cluster</name>
        <dbReference type="ChEBI" id="CHEBI:49883"/>
    </cofactor>
</comment>
<dbReference type="InterPro" id="IPR013785">
    <property type="entry name" value="Aldolase_TIM"/>
</dbReference>
<gene>
    <name evidence="12" type="ORF">GCM10009850_006650</name>
</gene>
<dbReference type="PRINTS" id="PR00368">
    <property type="entry name" value="FADPNR"/>
</dbReference>
<evidence type="ECO:0000256" key="9">
    <source>
        <dbReference type="ARBA" id="ARBA00023014"/>
    </source>
</evidence>
<name>A0ABN3C8D9_9ACTN</name>
<evidence type="ECO:0000256" key="2">
    <source>
        <dbReference type="ARBA" id="ARBA00001966"/>
    </source>
</evidence>
<sequence length="652" mass="67259">MSDPLPAVFSPAAIGTLSLPHRVIMGAMHLGLEARDDGGAALAAFYLDRVRGGAGLMVTGGAAVSQAGAGGPRYGVLTDPAFTRRLGHVAARVHGAGGLIALQLFHAGRYAPAGAGGPVAPSPVFSKLSGALPSELTGAQIDRTLLDFAHGATLARGLGFDAVEIMGSEGYLIDQFLSPLTNRRDDDWGGDAVRRARLGIEVMLRVRAAVGDGFPVIFRMSGTDLMDGGVTRQETMSFARALVAAGADALSIGIGWHESPIPAVQGGVPPGSWSPVAAAIKAAITTTACTVPVITSTRVNRLETAQRILASGQADFVSMARPFLADPDLMRSARRRRPVNICVACNQACIDRSLTHSGPSVSCMVNPRAGREAELPPPTRTVRPAAVAVVGGGPAGLVAARELAAAGHRVTLLEAAGQLGGQFCLATQVPGKDDYISSIHYLTAELAALGAEIRLGHAVPGGSDLLRGFAGVIVATGTKPRRLDIPGTALPHVLSYPAAFTAQLGERVVIIGGGGVAVDVAHYASQTGPPGRAVTVLHRGGRIGARLGRSTRWAVLGALRARGTVLRTQVRCERITPHEVWFARGDGTPDRVPADTVVIAVGQVADASAAAAARRSHVWHRVVGGARDAAGMDAVQATAEGLHAAREFIRRG</sequence>
<keyword evidence="8" id="KW-0408">Iron</keyword>
<protein>
    <submittedName>
        <fullName evidence="12">FAD-dependent oxidoreductase</fullName>
    </submittedName>
</protein>
<evidence type="ECO:0000313" key="13">
    <source>
        <dbReference type="Proteomes" id="UP001499843"/>
    </source>
</evidence>
<keyword evidence="6" id="KW-0479">Metal-binding</keyword>
<dbReference type="PANTHER" id="PTHR42917">
    <property type="entry name" value="2,4-DIENOYL-COA REDUCTASE"/>
    <property type="match status" value="1"/>
</dbReference>
<evidence type="ECO:0000256" key="6">
    <source>
        <dbReference type="ARBA" id="ARBA00022723"/>
    </source>
</evidence>
<comment type="cofactor">
    <cofactor evidence="1">
        <name>FMN</name>
        <dbReference type="ChEBI" id="CHEBI:58210"/>
    </cofactor>
</comment>
<dbReference type="Proteomes" id="UP001499843">
    <property type="component" value="Unassembled WGS sequence"/>
</dbReference>